<dbReference type="InterPro" id="IPR052035">
    <property type="entry name" value="ZnF_BED_domain_contain"/>
</dbReference>
<keyword evidence="3 8" id="KW-0863">Zinc-finger</keyword>
<dbReference type="Proteomes" id="UP000631114">
    <property type="component" value="Unassembled WGS sequence"/>
</dbReference>
<evidence type="ECO:0000256" key="3">
    <source>
        <dbReference type="ARBA" id="ARBA00022771"/>
    </source>
</evidence>
<evidence type="ECO:0000256" key="4">
    <source>
        <dbReference type="ARBA" id="ARBA00022833"/>
    </source>
</evidence>
<dbReference type="GO" id="GO:0003677">
    <property type="term" value="F:DNA binding"/>
    <property type="evidence" value="ECO:0007669"/>
    <property type="project" value="InterPro"/>
</dbReference>
<evidence type="ECO:0000259" key="10">
    <source>
        <dbReference type="PROSITE" id="PS50808"/>
    </source>
</evidence>
<dbReference type="SUPFAM" id="SSF53098">
    <property type="entry name" value="Ribonuclease H-like"/>
    <property type="match status" value="1"/>
</dbReference>
<dbReference type="AlphaFoldDB" id="A0A835LZ02"/>
<dbReference type="InterPro" id="IPR003656">
    <property type="entry name" value="Znf_BED"/>
</dbReference>
<evidence type="ECO:0000256" key="2">
    <source>
        <dbReference type="ARBA" id="ARBA00022723"/>
    </source>
</evidence>
<dbReference type="PANTHER" id="PTHR46481:SF10">
    <property type="entry name" value="ZINC FINGER BED DOMAIN-CONTAINING PROTEIN 39"/>
    <property type="match status" value="1"/>
</dbReference>
<accession>A0A835LZ02</accession>
<comment type="subcellular location">
    <subcellularLocation>
        <location evidence="1">Nucleus</location>
    </subcellularLocation>
</comment>
<dbReference type="PANTHER" id="PTHR46481">
    <property type="entry name" value="ZINC FINGER BED DOMAIN-CONTAINING PROTEIN 4"/>
    <property type="match status" value="1"/>
</dbReference>
<evidence type="ECO:0000256" key="6">
    <source>
        <dbReference type="ARBA" id="ARBA00023163"/>
    </source>
</evidence>
<keyword evidence="2" id="KW-0479">Metal-binding</keyword>
<keyword evidence="4" id="KW-0862">Zinc</keyword>
<gene>
    <name evidence="11" type="ORF">IFM89_009024</name>
</gene>
<proteinExistence type="predicted"/>
<evidence type="ECO:0000256" key="9">
    <source>
        <dbReference type="SAM" id="MobiDB-lite"/>
    </source>
</evidence>
<feature type="region of interest" description="Disordered" evidence="9">
    <location>
        <begin position="1"/>
        <end position="38"/>
    </location>
</feature>
<comment type="caution">
    <text evidence="11">The sequence shown here is derived from an EMBL/GenBank/DDBJ whole genome shotgun (WGS) entry which is preliminary data.</text>
</comment>
<evidence type="ECO:0000256" key="7">
    <source>
        <dbReference type="ARBA" id="ARBA00023242"/>
    </source>
</evidence>
<keyword evidence="6" id="KW-0804">Transcription</keyword>
<evidence type="ECO:0000256" key="5">
    <source>
        <dbReference type="ARBA" id="ARBA00023015"/>
    </source>
</evidence>
<evidence type="ECO:0000256" key="1">
    <source>
        <dbReference type="ARBA" id="ARBA00004123"/>
    </source>
</evidence>
<dbReference type="InterPro" id="IPR012337">
    <property type="entry name" value="RNaseH-like_sf"/>
</dbReference>
<dbReference type="GO" id="GO:0008270">
    <property type="term" value="F:zinc ion binding"/>
    <property type="evidence" value="ECO:0007669"/>
    <property type="project" value="UniProtKB-KW"/>
</dbReference>
<dbReference type="EMBL" id="JADFTS010000004">
    <property type="protein sequence ID" value="KAF9608334.1"/>
    <property type="molecule type" value="Genomic_DNA"/>
</dbReference>
<evidence type="ECO:0000313" key="12">
    <source>
        <dbReference type="Proteomes" id="UP000631114"/>
    </source>
</evidence>
<organism evidence="11 12">
    <name type="scientific">Coptis chinensis</name>
    <dbReference type="NCBI Taxonomy" id="261450"/>
    <lineage>
        <taxon>Eukaryota</taxon>
        <taxon>Viridiplantae</taxon>
        <taxon>Streptophyta</taxon>
        <taxon>Embryophyta</taxon>
        <taxon>Tracheophyta</taxon>
        <taxon>Spermatophyta</taxon>
        <taxon>Magnoliopsida</taxon>
        <taxon>Ranunculales</taxon>
        <taxon>Ranunculaceae</taxon>
        <taxon>Coptidoideae</taxon>
        <taxon>Coptis</taxon>
    </lineage>
</organism>
<dbReference type="OrthoDB" id="1747355at2759"/>
<evidence type="ECO:0000313" key="11">
    <source>
        <dbReference type="EMBL" id="KAF9608334.1"/>
    </source>
</evidence>
<sequence length="267" mass="30169">MDNILDCDSEVESPVEPSIAVESVGSQPPTSTVNSVSIGKKRPRYSVWDHFNVKADKNDDGSEVKKPDGSVKYSAVCKICETPLSTGGRGGTSHLRRHAESCVIRTSTEKGQTIIGRTKNGVVYSFKFNQIIARRETVSLLKVNLEKFFENCKSLNMKTKRLPVDIPTRWNSTFIMLRDAIPYQKVIDLFFYGEEYANTPTLADWKNVVAIRDLFKVYQDATKLFSGSRYVTSSAFCYQLSKILLVLKKCDSEPAFKPMYTSMRKKK</sequence>
<name>A0A835LZ02_9MAGN</name>
<feature type="domain" description="BED-type" evidence="10">
    <location>
        <begin position="42"/>
        <end position="114"/>
    </location>
</feature>
<dbReference type="GO" id="GO:0005634">
    <property type="term" value="C:nucleus"/>
    <property type="evidence" value="ECO:0007669"/>
    <property type="project" value="UniProtKB-SubCell"/>
</dbReference>
<feature type="compositionally biased region" description="Acidic residues" evidence="9">
    <location>
        <begin position="1"/>
        <end position="13"/>
    </location>
</feature>
<dbReference type="PROSITE" id="PS50808">
    <property type="entry name" value="ZF_BED"/>
    <property type="match status" value="1"/>
</dbReference>
<keyword evidence="7" id="KW-0539">Nucleus</keyword>
<dbReference type="SUPFAM" id="SSF57667">
    <property type="entry name" value="beta-beta-alpha zinc fingers"/>
    <property type="match status" value="1"/>
</dbReference>
<dbReference type="GO" id="GO:0009791">
    <property type="term" value="P:post-embryonic development"/>
    <property type="evidence" value="ECO:0007669"/>
    <property type="project" value="UniProtKB-ARBA"/>
</dbReference>
<keyword evidence="5" id="KW-0805">Transcription regulation</keyword>
<dbReference type="SMART" id="SM00614">
    <property type="entry name" value="ZnF_BED"/>
    <property type="match status" value="1"/>
</dbReference>
<reference evidence="11 12" key="1">
    <citation type="submission" date="2020-10" db="EMBL/GenBank/DDBJ databases">
        <title>The Coptis chinensis genome and diversification of protoberbering-type alkaloids.</title>
        <authorList>
            <person name="Wang B."/>
            <person name="Shu S."/>
            <person name="Song C."/>
            <person name="Liu Y."/>
        </authorList>
    </citation>
    <scope>NUCLEOTIDE SEQUENCE [LARGE SCALE GENOMIC DNA]</scope>
    <source>
        <strain evidence="11">HL-2020</strain>
        <tissue evidence="11">Leaf</tissue>
    </source>
</reference>
<dbReference type="InterPro" id="IPR036236">
    <property type="entry name" value="Znf_C2H2_sf"/>
</dbReference>
<keyword evidence="12" id="KW-1185">Reference proteome</keyword>
<feature type="compositionally biased region" description="Polar residues" evidence="9">
    <location>
        <begin position="24"/>
        <end position="37"/>
    </location>
</feature>
<evidence type="ECO:0000256" key="8">
    <source>
        <dbReference type="PROSITE-ProRule" id="PRU00027"/>
    </source>
</evidence>
<protein>
    <recommendedName>
        <fullName evidence="10">BED-type domain-containing protein</fullName>
    </recommendedName>
</protein>